<organism evidence="1 2">
    <name type="scientific">Potamilus streckersoni</name>
    <dbReference type="NCBI Taxonomy" id="2493646"/>
    <lineage>
        <taxon>Eukaryota</taxon>
        <taxon>Metazoa</taxon>
        <taxon>Spiralia</taxon>
        <taxon>Lophotrochozoa</taxon>
        <taxon>Mollusca</taxon>
        <taxon>Bivalvia</taxon>
        <taxon>Autobranchia</taxon>
        <taxon>Heteroconchia</taxon>
        <taxon>Palaeoheterodonta</taxon>
        <taxon>Unionida</taxon>
        <taxon>Unionoidea</taxon>
        <taxon>Unionidae</taxon>
        <taxon>Ambleminae</taxon>
        <taxon>Lampsilini</taxon>
        <taxon>Potamilus</taxon>
    </lineage>
</organism>
<gene>
    <name evidence="1" type="ORF">CHS0354_040689</name>
</gene>
<dbReference type="AlphaFoldDB" id="A0AAE0VYS6"/>
<comment type="caution">
    <text evidence="1">The sequence shown here is derived from an EMBL/GenBank/DDBJ whole genome shotgun (WGS) entry which is preliminary data.</text>
</comment>
<name>A0AAE0VYS6_9BIVA</name>
<proteinExistence type="predicted"/>
<protein>
    <submittedName>
        <fullName evidence="1">Uncharacterized protein</fullName>
    </submittedName>
</protein>
<evidence type="ECO:0000313" key="1">
    <source>
        <dbReference type="EMBL" id="KAK3593955.1"/>
    </source>
</evidence>
<sequence>MKVVPIGHPVCPKQLFWKILLLKNIKWFQHSVLKGRNGVTLNLWKFVFDQYNISLVKGLLFPIVTIHAVKMMLYVPHKIAVCCAWTDLYVDTVNLHLWIVFMGKLYHQFTVPTKRWIMPLFNSTSCLPPSIITPLCSYVISSLIFLTRAFHRTVLTSEEV</sequence>
<reference evidence="1" key="1">
    <citation type="journal article" date="2021" name="Genome Biol. Evol.">
        <title>A High-Quality Reference Genome for a Parasitic Bivalve with Doubly Uniparental Inheritance (Bivalvia: Unionida).</title>
        <authorList>
            <person name="Smith C.H."/>
        </authorList>
    </citation>
    <scope>NUCLEOTIDE SEQUENCE</scope>
    <source>
        <strain evidence="1">CHS0354</strain>
    </source>
</reference>
<reference evidence="1" key="3">
    <citation type="submission" date="2023-05" db="EMBL/GenBank/DDBJ databases">
        <authorList>
            <person name="Smith C.H."/>
        </authorList>
    </citation>
    <scope>NUCLEOTIDE SEQUENCE</scope>
    <source>
        <strain evidence="1">CHS0354</strain>
        <tissue evidence="1">Mantle</tissue>
    </source>
</reference>
<keyword evidence="2" id="KW-1185">Reference proteome</keyword>
<evidence type="ECO:0000313" key="2">
    <source>
        <dbReference type="Proteomes" id="UP001195483"/>
    </source>
</evidence>
<dbReference type="EMBL" id="JAEAOA010002342">
    <property type="protein sequence ID" value="KAK3593955.1"/>
    <property type="molecule type" value="Genomic_DNA"/>
</dbReference>
<reference evidence="1" key="2">
    <citation type="journal article" date="2021" name="Genome Biol. Evol.">
        <title>Developing a high-quality reference genome for a parasitic bivalve with doubly uniparental inheritance (Bivalvia: Unionida).</title>
        <authorList>
            <person name="Smith C.H."/>
        </authorList>
    </citation>
    <scope>NUCLEOTIDE SEQUENCE</scope>
    <source>
        <strain evidence="1">CHS0354</strain>
        <tissue evidence="1">Mantle</tissue>
    </source>
</reference>
<dbReference type="Proteomes" id="UP001195483">
    <property type="component" value="Unassembled WGS sequence"/>
</dbReference>
<accession>A0AAE0VYS6</accession>